<comment type="subcellular location">
    <subcellularLocation>
        <location evidence="1">Cell outer membrane</location>
        <topology evidence="1">Multi-pass membrane protein</topology>
    </subcellularLocation>
</comment>
<feature type="signal peptide" evidence="4">
    <location>
        <begin position="1"/>
        <end position="18"/>
    </location>
</feature>
<evidence type="ECO:0000256" key="3">
    <source>
        <dbReference type="ARBA" id="ARBA00023136"/>
    </source>
</evidence>
<evidence type="ECO:0000313" key="6">
    <source>
        <dbReference type="EMBL" id="PTX41456.1"/>
    </source>
</evidence>
<dbReference type="RefSeq" id="WP_108173123.1">
    <property type="nucleotide sequence ID" value="NZ_QBKQ01000005.1"/>
</dbReference>
<keyword evidence="2 4" id="KW-0732">Signal</keyword>
<dbReference type="GO" id="GO:0009279">
    <property type="term" value="C:cell outer membrane"/>
    <property type="evidence" value="ECO:0007669"/>
    <property type="project" value="UniProtKB-SubCell"/>
</dbReference>
<dbReference type="SUPFAM" id="SSF56935">
    <property type="entry name" value="Porins"/>
    <property type="match status" value="1"/>
</dbReference>
<proteinExistence type="predicted"/>
<evidence type="ECO:0000313" key="7">
    <source>
        <dbReference type="Proteomes" id="UP000244174"/>
    </source>
</evidence>
<dbReference type="OrthoDB" id="784582at2"/>
<organism evidence="6 7">
    <name type="scientific">Christiangramia gaetbulicola</name>
    <dbReference type="NCBI Taxonomy" id="703340"/>
    <lineage>
        <taxon>Bacteria</taxon>
        <taxon>Pseudomonadati</taxon>
        <taxon>Bacteroidota</taxon>
        <taxon>Flavobacteriia</taxon>
        <taxon>Flavobacteriales</taxon>
        <taxon>Flavobacteriaceae</taxon>
        <taxon>Christiangramia</taxon>
    </lineage>
</organism>
<evidence type="ECO:0000256" key="1">
    <source>
        <dbReference type="ARBA" id="ARBA00004571"/>
    </source>
</evidence>
<sequence>MKIIFTVLLSILFQMAFSQNSDSLKVELAPYTSLRGHFGVYNEEIEVQENASRLGFEVSVSKNDIRYFAVVELGISLFKSNQQFNTDANTNSGFLAIDNSQENQVFGNRLGFLGADFGKYGIISVGKQWSVYYDITGYTDKFNVFGGKGSATYVANSDGGETGTGRASQSLIYRNSFGNLKIGGQLQFRTTLNDHLFDGYGFSAQYELLKGLKLGGAYNRTLLADLVIDNFLGMDDHPEYYTFGLNFNNETWDIGLVYANQTNGDLSEIVVEDELIAEVYDADGFEAFVKFMKPKYAFLLGYNQYDPDLNDLPLQGEFNTRDIVFGAEFKPTKRAYLYGEYRIAAGDSRLELRETDVFTLGIRIDLSNTYSKNF</sequence>
<feature type="domain" description="Porin" evidence="5">
    <location>
        <begin position="50"/>
        <end position="342"/>
    </location>
</feature>
<dbReference type="InterPro" id="IPR023614">
    <property type="entry name" value="Porin_dom_sf"/>
</dbReference>
<dbReference type="Gene3D" id="2.40.160.10">
    <property type="entry name" value="Porin"/>
    <property type="match status" value="1"/>
</dbReference>
<dbReference type="Proteomes" id="UP000244174">
    <property type="component" value="Unassembled WGS sequence"/>
</dbReference>
<dbReference type="AlphaFoldDB" id="A0A2T6ACD7"/>
<keyword evidence="7" id="KW-1185">Reference proteome</keyword>
<evidence type="ECO:0000259" key="5">
    <source>
        <dbReference type="Pfam" id="PF13609"/>
    </source>
</evidence>
<gene>
    <name evidence="6" type="ORF">C8P64_3256</name>
</gene>
<dbReference type="InterPro" id="IPR050298">
    <property type="entry name" value="Gram-neg_bact_OMP"/>
</dbReference>
<protein>
    <submittedName>
        <fullName evidence="6">Putative porin</fullName>
    </submittedName>
</protein>
<dbReference type="EMBL" id="QBKQ01000005">
    <property type="protein sequence ID" value="PTX41456.1"/>
    <property type="molecule type" value="Genomic_DNA"/>
</dbReference>
<dbReference type="PANTHER" id="PTHR34501:SF2">
    <property type="entry name" value="OUTER MEMBRANE PORIN F-RELATED"/>
    <property type="match status" value="1"/>
</dbReference>
<dbReference type="PANTHER" id="PTHR34501">
    <property type="entry name" value="PROTEIN YDDL-RELATED"/>
    <property type="match status" value="1"/>
</dbReference>
<reference evidence="6 7" key="1">
    <citation type="submission" date="2018-04" db="EMBL/GenBank/DDBJ databases">
        <title>Genomic Encyclopedia of Archaeal and Bacterial Type Strains, Phase II (KMG-II): from individual species to whole genera.</title>
        <authorList>
            <person name="Goeker M."/>
        </authorList>
    </citation>
    <scope>NUCLEOTIDE SEQUENCE [LARGE SCALE GENOMIC DNA]</scope>
    <source>
        <strain evidence="6 7">DSM 23082</strain>
    </source>
</reference>
<feature type="chain" id="PRO_5015737468" evidence="4">
    <location>
        <begin position="19"/>
        <end position="374"/>
    </location>
</feature>
<dbReference type="GO" id="GO:0015288">
    <property type="term" value="F:porin activity"/>
    <property type="evidence" value="ECO:0007669"/>
    <property type="project" value="InterPro"/>
</dbReference>
<keyword evidence="3" id="KW-0472">Membrane</keyword>
<evidence type="ECO:0000256" key="2">
    <source>
        <dbReference type="ARBA" id="ARBA00022729"/>
    </source>
</evidence>
<evidence type="ECO:0000256" key="4">
    <source>
        <dbReference type="SAM" id="SignalP"/>
    </source>
</evidence>
<dbReference type="InterPro" id="IPR033900">
    <property type="entry name" value="Gram_neg_porin_domain"/>
</dbReference>
<accession>A0A2T6ACD7</accession>
<dbReference type="Pfam" id="PF13609">
    <property type="entry name" value="Porin_4"/>
    <property type="match status" value="1"/>
</dbReference>
<dbReference type="CDD" id="cd00342">
    <property type="entry name" value="gram_neg_porins"/>
    <property type="match status" value="1"/>
</dbReference>
<name>A0A2T6ACD7_9FLAO</name>
<comment type="caution">
    <text evidence="6">The sequence shown here is derived from an EMBL/GenBank/DDBJ whole genome shotgun (WGS) entry which is preliminary data.</text>
</comment>